<comment type="subunit">
    <text evidence="9">Homodimer.</text>
</comment>
<keyword evidence="9" id="KW-0479">Metal-binding</keyword>
<dbReference type="Pfam" id="PF14622">
    <property type="entry name" value="Ribonucleas_3_3"/>
    <property type="match status" value="1"/>
</dbReference>
<keyword evidence="9" id="KW-0460">Magnesium</keyword>
<dbReference type="CDD" id="cd10845">
    <property type="entry name" value="DSRM_RNAse_III_family"/>
    <property type="match status" value="1"/>
</dbReference>
<dbReference type="Gene3D" id="1.10.1520.10">
    <property type="entry name" value="Ribonuclease III domain"/>
    <property type="match status" value="1"/>
</dbReference>
<name>A0A239M0K4_EKHLU</name>
<dbReference type="GO" id="GO:0008033">
    <property type="term" value="P:tRNA processing"/>
    <property type="evidence" value="ECO:0007669"/>
    <property type="project" value="UniProtKB-KW"/>
</dbReference>
<sequence>MSSFPKRLSGRLLNSFKSEKKLRQSFRLITGRAPINLALYQQAMRHSSVASVNERGIKNSYERLEYLGDAILGMIVAEYLYLTYPFKEEGFLTEIRAKIVNRESLNRLGQKIGLRELVQYNQNSRAHRSVYGDCMEALIGAVYLDHGFKYCKQFVIKKLLKPHYDLQELVSKTTNFKSRLLEWSQKENKELRFEIISEEDRKFTAQIFIDDKPMAKGFGFSKKKAEQDAAQKTCEQLNLEE</sequence>
<dbReference type="InterPro" id="IPR014720">
    <property type="entry name" value="dsRBD_dom"/>
</dbReference>
<feature type="domain" description="RNase III" evidence="11">
    <location>
        <begin position="19"/>
        <end position="147"/>
    </location>
</feature>
<keyword evidence="5 9" id="KW-0540">Nuclease</keyword>
<comment type="cofactor">
    <cofactor evidence="9">
        <name>Mg(2+)</name>
        <dbReference type="ChEBI" id="CHEBI:18420"/>
    </cofactor>
</comment>
<dbReference type="SMART" id="SM00535">
    <property type="entry name" value="RIBOc"/>
    <property type="match status" value="1"/>
</dbReference>
<dbReference type="FunFam" id="1.10.1520.10:FF:000001">
    <property type="entry name" value="Ribonuclease 3"/>
    <property type="match status" value="1"/>
</dbReference>
<evidence type="ECO:0000256" key="6">
    <source>
        <dbReference type="ARBA" id="ARBA00022759"/>
    </source>
</evidence>
<dbReference type="EC" id="3.1.26.3" evidence="9"/>
<proteinExistence type="inferred from homology"/>
<evidence type="ECO:0000256" key="5">
    <source>
        <dbReference type="ARBA" id="ARBA00022722"/>
    </source>
</evidence>
<dbReference type="SUPFAM" id="SSF69065">
    <property type="entry name" value="RNase III domain-like"/>
    <property type="match status" value="1"/>
</dbReference>
<feature type="binding site" evidence="9">
    <location>
        <position position="136"/>
    </location>
    <ligand>
        <name>Mg(2+)</name>
        <dbReference type="ChEBI" id="CHEBI:18420"/>
    </ligand>
</feature>
<protein>
    <recommendedName>
        <fullName evidence="9">Ribonuclease 3</fullName>
        <ecNumber evidence="9">3.1.26.3</ecNumber>
    </recommendedName>
    <alternativeName>
        <fullName evidence="9">Ribonuclease III</fullName>
        <shortName evidence="9">RNase III</shortName>
    </alternativeName>
</protein>
<evidence type="ECO:0000256" key="1">
    <source>
        <dbReference type="ARBA" id="ARBA00000109"/>
    </source>
</evidence>
<dbReference type="GO" id="GO:0005737">
    <property type="term" value="C:cytoplasm"/>
    <property type="evidence" value="ECO:0007669"/>
    <property type="project" value="UniProtKB-SubCell"/>
</dbReference>
<evidence type="ECO:0000256" key="4">
    <source>
        <dbReference type="ARBA" id="ARBA00022664"/>
    </source>
</evidence>
<dbReference type="PANTHER" id="PTHR11207:SF0">
    <property type="entry name" value="RIBONUCLEASE 3"/>
    <property type="match status" value="1"/>
</dbReference>
<dbReference type="InterPro" id="IPR011907">
    <property type="entry name" value="RNase_III"/>
</dbReference>
<keyword evidence="6 9" id="KW-0255">Endonuclease</keyword>
<evidence type="ECO:0000256" key="2">
    <source>
        <dbReference type="ARBA" id="ARBA00010183"/>
    </source>
</evidence>
<dbReference type="AlphaFoldDB" id="A0A239M0K4"/>
<keyword evidence="9" id="KW-0699">rRNA-binding</keyword>
<dbReference type="GO" id="GO:0010468">
    <property type="term" value="P:regulation of gene expression"/>
    <property type="evidence" value="ECO:0007669"/>
    <property type="project" value="TreeGrafter"/>
</dbReference>
<dbReference type="SMART" id="SM00358">
    <property type="entry name" value="DSRM"/>
    <property type="match status" value="1"/>
</dbReference>
<dbReference type="GO" id="GO:0006364">
    <property type="term" value="P:rRNA processing"/>
    <property type="evidence" value="ECO:0007669"/>
    <property type="project" value="UniProtKB-UniRule"/>
</dbReference>
<keyword evidence="13" id="KW-1185">Reference proteome</keyword>
<reference evidence="12 13" key="1">
    <citation type="submission" date="2017-06" db="EMBL/GenBank/DDBJ databases">
        <authorList>
            <person name="Kim H.J."/>
            <person name="Triplett B.A."/>
        </authorList>
    </citation>
    <scope>NUCLEOTIDE SEQUENCE [LARGE SCALE GENOMIC DNA]</scope>
    <source>
        <strain evidence="12 13">DSM 19307</strain>
    </source>
</reference>
<gene>
    <name evidence="9" type="primary">rnc</name>
    <name evidence="12" type="ORF">SAMN05421640_3493</name>
</gene>
<evidence type="ECO:0000259" key="11">
    <source>
        <dbReference type="PROSITE" id="PS50142"/>
    </source>
</evidence>
<dbReference type="GO" id="GO:0019843">
    <property type="term" value="F:rRNA binding"/>
    <property type="evidence" value="ECO:0007669"/>
    <property type="project" value="UniProtKB-KW"/>
</dbReference>
<feature type="binding site" evidence="9">
    <location>
        <position position="65"/>
    </location>
    <ligand>
        <name>Mg(2+)</name>
        <dbReference type="ChEBI" id="CHEBI:18420"/>
    </ligand>
</feature>
<comment type="subcellular location">
    <subcellularLocation>
        <location evidence="9">Cytoplasm</location>
    </subcellularLocation>
</comment>
<dbReference type="GO" id="GO:0004525">
    <property type="term" value="F:ribonuclease III activity"/>
    <property type="evidence" value="ECO:0007669"/>
    <property type="project" value="UniProtKB-UniRule"/>
</dbReference>
<dbReference type="NCBIfam" id="TIGR02191">
    <property type="entry name" value="RNaseIII"/>
    <property type="match status" value="1"/>
</dbReference>
<dbReference type="PROSITE" id="PS50137">
    <property type="entry name" value="DS_RBD"/>
    <property type="match status" value="1"/>
</dbReference>
<dbReference type="CDD" id="cd00593">
    <property type="entry name" value="RIBOc"/>
    <property type="match status" value="1"/>
</dbReference>
<dbReference type="HAMAP" id="MF_00104">
    <property type="entry name" value="RNase_III"/>
    <property type="match status" value="1"/>
</dbReference>
<dbReference type="GO" id="GO:0006397">
    <property type="term" value="P:mRNA processing"/>
    <property type="evidence" value="ECO:0007669"/>
    <property type="project" value="UniProtKB-UniRule"/>
</dbReference>
<dbReference type="Pfam" id="PF00035">
    <property type="entry name" value="dsrm"/>
    <property type="match status" value="1"/>
</dbReference>
<dbReference type="InterPro" id="IPR036389">
    <property type="entry name" value="RNase_III_sf"/>
</dbReference>
<evidence type="ECO:0000256" key="3">
    <source>
        <dbReference type="ARBA" id="ARBA00022552"/>
    </source>
</evidence>
<feature type="active site" evidence="9">
    <location>
        <position position="69"/>
    </location>
</feature>
<comment type="similarity">
    <text evidence="2">Belongs to the ribonuclease III family.</text>
</comment>
<evidence type="ECO:0000256" key="9">
    <source>
        <dbReference type="HAMAP-Rule" id="MF_00104"/>
    </source>
</evidence>
<evidence type="ECO:0000313" key="13">
    <source>
        <dbReference type="Proteomes" id="UP000198393"/>
    </source>
</evidence>
<accession>A0A239M0K4</accession>
<dbReference type="PROSITE" id="PS00517">
    <property type="entry name" value="RNASE_3_1"/>
    <property type="match status" value="1"/>
</dbReference>
<comment type="catalytic activity">
    <reaction evidence="1 9">
        <text>Endonucleolytic cleavage to 5'-phosphomonoester.</text>
        <dbReference type="EC" id="3.1.26.3"/>
    </reaction>
</comment>
<feature type="active site" evidence="9">
    <location>
        <position position="136"/>
    </location>
</feature>
<evidence type="ECO:0000259" key="10">
    <source>
        <dbReference type="PROSITE" id="PS50137"/>
    </source>
</evidence>
<dbReference type="SUPFAM" id="SSF54768">
    <property type="entry name" value="dsRNA-binding domain-like"/>
    <property type="match status" value="1"/>
</dbReference>
<dbReference type="GO" id="GO:0046872">
    <property type="term" value="F:metal ion binding"/>
    <property type="evidence" value="ECO:0007669"/>
    <property type="project" value="UniProtKB-KW"/>
</dbReference>
<dbReference type="Gene3D" id="3.30.160.20">
    <property type="match status" value="1"/>
</dbReference>
<dbReference type="RefSeq" id="WP_262485932.1">
    <property type="nucleotide sequence ID" value="NZ_FZPD01000006.1"/>
</dbReference>
<dbReference type="EMBL" id="FZPD01000006">
    <property type="protein sequence ID" value="SNT35484.1"/>
    <property type="molecule type" value="Genomic_DNA"/>
</dbReference>
<keyword evidence="3 9" id="KW-0698">rRNA processing</keyword>
<keyword evidence="7 9" id="KW-0378">Hydrolase</keyword>
<keyword evidence="8 9" id="KW-0694">RNA-binding</keyword>
<organism evidence="12 13">
    <name type="scientific">Ekhidna lutea</name>
    <dbReference type="NCBI Taxonomy" id="447679"/>
    <lineage>
        <taxon>Bacteria</taxon>
        <taxon>Pseudomonadati</taxon>
        <taxon>Bacteroidota</taxon>
        <taxon>Cytophagia</taxon>
        <taxon>Cytophagales</taxon>
        <taxon>Reichenbachiellaceae</taxon>
        <taxon>Ekhidna</taxon>
    </lineage>
</organism>
<keyword evidence="4 9" id="KW-0507">mRNA processing</keyword>
<keyword evidence="9" id="KW-0963">Cytoplasm</keyword>
<keyword evidence="9" id="KW-0819">tRNA processing</keyword>
<dbReference type="PANTHER" id="PTHR11207">
    <property type="entry name" value="RIBONUCLEASE III"/>
    <property type="match status" value="1"/>
</dbReference>
<evidence type="ECO:0000256" key="8">
    <source>
        <dbReference type="ARBA" id="ARBA00022884"/>
    </source>
</evidence>
<evidence type="ECO:0000313" key="12">
    <source>
        <dbReference type="EMBL" id="SNT35484.1"/>
    </source>
</evidence>
<feature type="binding site" evidence="9">
    <location>
        <position position="133"/>
    </location>
    <ligand>
        <name>Mg(2+)</name>
        <dbReference type="ChEBI" id="CHEBI:18420"/>
    </ligand>
</feature>
<dbReference type="GO" id="GO:0003725">
    <property type="term" value="F:double-stranded RNA binding"/>
    <property type="evidence" value="ECO:0007669"/>
    <property type="project" value="TreeGrafter"/>
</dbReference>
<dbReference type="Proteomes" id="UP000198393">
    <property type="component" value="Unassembled WGS sequence"/>
</dbReference>
<feature type="domain" description="DRBM" evidence="10">
    <location>
        <begin position="175"/>
        <end position="239"/>
    </location>
</feature>
<evidence type="ECO:0000256" key="7">
    <source>
        <dbReference type="ARBA" id="ARBA00022801"/>
    </source>
</evidence>
<dbReference type="PROSITE" id="PS50142">
    <property type="entry name" value="RNASE_3_2"/>
    <property type="match status" value="1"/>
</dbReference>
<comment type="function">
    <text evidence="9">Digests double-stranded RNA. Involved in the processing of primary rRNA transcript to yield the immediate precursors to the large and small rRNAs (23S and 16S). Processes some mRNAs, and tRNAs when they are encoded in the rRNA operon. Processes pre-crRNA and tracrRNA of type II CRISPR loci if present in the organism.</text>
</comment>
<dbReference type="InterPro" id="IPR000999">
    <property type="entry name" value="RNase_III_dom"/>
</dbReference>